<dbReference type="GO" id="GO:0052621">
    <property type="term" value="F:diguanylate cyclase activity"/>
    <property type="evidence" value="ECO:0007669"/>
    <property type="project" value="TreeGrafter"/>
</dbReference>
<dbReference type="SUPFAM" id="SSF55073">
    <property type="entry name" value="Nucleotide cyclase"/>
    <property type="match status" value="1"/>
</dbReference>
<dbReference type="Pfam" id="PF00990">
    <property type="entry name" value="GGDEF"/>
    <property type="match status" value="2"/>
</dbReference>
<dbReference type="GO" id="GO:0005886">
    <property type="term" value="C:plasma membrane"/>
    <property type="evidence" value="ECO:0007669"/>
    <property type="project" value="TreeGrafter"/>
</dbReference>
<accession>A0A9X4H3R7</accession>
<feature type="domain" description="GGDEF" evidence="1">
    <location>
        <begin position="5"/>
        <end position="151"/>
    </location>
</feature>
<dbReference type="PROSITE" id="PS50887">
    <property type="entry name" value="GGDEF"/>
    <property type="match status" value="1"/>
</dbReference>
<dbReference type="SMART" id="SM00267">
    <property type="entry name" value="GGDEF"/>
    <property type="match status" value="1"/>
</dbReference>
<reference evidence="2" key="1">
    <citation type="submission" date="2022-02" db="EMBL/GenBank/DDBJ databases">
        <authorList>
            <person name="Leng L."/>
        </authorList>
    </citation>
    <scope>NUCLEOTIDE SEQUENCE</scope>
    <source>
        <strain evidence="2">JI</strain>
    </source>
</reference>
<dbReference type="Proteomes" id="UP001154312">
    <property type="component" value="Unassembled WGS sequence"/>
</dbReference>
<dbReference type="GO" id="GO:0043709">
    <property type="term" value="P:cell adhesion involved in single-species biofilm formation"/>
    <property type="evidence" value="ECO:0007669"/>
    <property type="project" value="TreeGrafter"/>
</dbReference>
<dbReference type="NCBIfam" id="TIGR00254">
    <property type="entry name" value="GGDEF"/>
    <property type="match status" value="1"/>
</dbReference>
<dbReference type="InterPro" id="IPR000160">
    <property type="entry name" value="GGDEF_dom"/>
</dbReference>
<dbReference type="PANTHER" id="PTHR45138:SF9">
    <property type="entry name" value="DIGUANYLATE CYCLASE DGCM-RELATED"/>
    <property type="match status" value="1"/>
</dbReference>
<dbReference type="AlphaFoldDB" id="A0A9X4H3R7"/>
<gene>
    <name evidence="2" type="ORF">L7E55_15885</name>
</gene>
<evidence type="ECO:0000313" key="3">
    <source>
        <dbReference type="Proteomes" id="UP001154312"/>
    </source>
</evidence>
<dbReference type="InterPro" id="IPR029787">
    <property type="entry name" value="Nucleotide_cyclase"/>
</dbReference>
<dbReference type="EMBL" id="JAKOAV010000044">
    <property type="protein sequence ID" value="MDF9409810.1"/>
    <property type="molecule type" value="Genomic_DNA"/>
</dbReference>
<dbReference type="PANTHER" id="PTHR45138">
    <property type="entry name" value="REGULATORY COMPONENTS OF SENSORY TRANSDUCTION SYSTEM"/>
    <property type="match status" value="1"/>
</dbReference>
<dbReference type="Gene3D" id="3.30.70.270">
    <property type="match status" value="1"/>
</dbReference>
<evidence type="ECO:0000313" key="2">
    <source>
        <dbReference type="EMBL" id="MDF9409810.1"/>
    </source>
</evidence>
<dbReference type="InterPro" id="IPR050469">
    <property type="entry name" value="Diguanylate_Cyclase"/>
</dbReference>
<sequence>MPLLLPYAIAMLDIDFFKKFNDTYGHDVGDNALRFVATMMKNVTGGGKIYRYGGEEFTIIFPGKGVDDAVPHLEKLRNKISKRGFILRGQNRPKKKPKNITPSNSSKRLFLTVSIGVSEKTERNKTAEAVLKSADNALYRAKENGRNRISS</sequence>
<evidence type="ECO:0000259" key="1">
    <source>
        <dbReference type="PROSITE" id="PS50887"/>
    </source>
</evidence>
<name>A0A9X4H3R7_9FIRM</name>
<protein>
    <submittedName>
        <fullName evidence="2">GGDEF domain-containing protein</fullName>
    </submittedName>
</protein>
<organism evidence="2 3">
    <name type="scientific">Pelotomaculum isophthalicicum JI</name>
    <dbReference type="NCBI Taxonomy" id="947010"/>
    <lineage>
        <taxon>Bacteria</taxon>
        <taxon>Bacillati</taxon>
        <taxon>Bacillota</taxon>
        <taxon>Clostridia</taxon>
        <taxon>Eubacteriales</taxon>
        <taxon>Desulfotomaculaceae</taxon>
        <taxon>Pelotomaculum</taxon>
    </lineage>
</organism>
<dbReference type="RefSeq" id="WP_277445326.1">
    <property type="nucleotide sequence ID" value="NZ_JAKOAV010000044.1"/>
</dbReference>
<keyword evidence="3" id="KW-1185">Reference proteome</keyword>
<dbReference type="CDD" id="cd01949">
    <property type="entry name" value="GGDEF"/>
    <property type="match status" value="1"/>
</dbReference>
<comment type="caution">
    <text evidence="2">The sequence shown here is derived from an EMBL/GenBank/DDBJ whole genome shotgun (WGS) entry which is preliminary data.</text>
</comment>
<proteinExistence type="predicted"/>
<dbReference type="InterPro" id="IPR043128">
    <property type="entry name" value="Rev_trsase/Diguanyl_cyclase"/>
</dbReference>
<dbReference type="GO" id="GO:1902201">
    <property type="term" value="P:negative regulation of bacterial-type flagellum-dependent cell motility"/>
    <property type="evidence" value="ECO:0007669"/>
    <property type="project" value="TreeGrafter"/>
</dbReference>